<dbReference type="AlphaFoldDB" id="A0A3Q0S0D7"/>
<organism evidence="1 2">
    <name type="scientific">Amphilophus citrinellus</name>
    <name type="common">Midas cichlid</name>
    <name type="synonym">Cichlasoma citrinellum</name>
    <dbReference type="NCBI Taxonomy" id="61819"/>
    <lineage>
        <taxon>Eukaryota</taxon>
        <taxon>Metazoa</taxon>
        <taxon>Chordata</taxon>
        <taxon>Craniata</taxon>
        <taxon>Vertebrata</taxon>
        <taxon>Euteleostomi</taxon>
        <taxon>Actinopterygii</taxon>
        <taxon>Neopterygii</taxon>
        <taxon>Teleostei</taxon>
        <taxon>Neoteleostei</taxon>
        <taxon>Acanthomorphata</taxon>
        <taxon>Ovalentaria</taxon>
        <taxon>Cichlomorphae</taxon>
        <taxon>Cichliformes</taxon>
        <taxon>Cichlidae</taxon>
        <taxon>New World cichlids</taxon>
        <taxon>Cichlasomatinae</taxon>
        <taxon>Heroini</taxon>
        <taxon>Amphilophus</taxon>
    </lineage>
</organism>
<sequence length="94" mass="10780">MIKIFAAAIKILHIKRPKVMIYKLCLCRCATDFLNLMNLKARAYQNFSILIILDMHLLTIIRLTYPPIHLLSSTYLVQGCGGWGWGVWSLSQLT</sequence>
<reference evidence="1" key="1">
    <citation type="submission" date="2025-08" db="UniProtKB">
        <authorList>
            <consortium name="Ensembl"/>
        </authorList>
    </citation>
    <scope>IDENTIFICATION</scope>
</reference>
<protein>
    <submittedName>
        <fullName evidence="1">Uncharacterized protein</fullName>
    </submittedName>
</protein>
<reference evidence="1" key="2">
    <citation type="submission" date="2025-09" db="UniProtKB">
        <authorList>
            <consortium name="Ensembl"/>
        </authorList>
    </citation>
    <scope>IDENTIFICATION</scope>
</reference>
<accession>A0A3Q0S0D7</accession>
<proteinExistence type="predicted"/>
<evidence type="ECO:0000313" key="1">
    <source>
        <dbReference type="Ensembl" id="ENSACIP00000016192.1"/>
    </source>
</evidence>
<dbReference type="Proteomes" id="UP000261340">
    <property type="component" value="Unplaced"/>
</dbReference>
<evidence type="ECO:0000313" key="2">
    <source>
        <dbReference type="Proteomes" id="UP000261340"/>
    </source>
</evidence>
<name>A0A3Q0S0D7_AMPCI</name>
<keyword evidence="2" id="KW-1185">Reference proteome</keyword>
<dbReference type="Ensembl" id="ENSACIT00000016622.1">
    <property type="protein sequence ID" value="ENSACIP00000016192.1"/>
    <property type="gene ID" value="ENSACIG00000012598.1"/>
</dbReference>